<evidence type="ECO:0000313" key="2">
    <source>
        <dbReference type="Proteomes" id="UP001500067"/>
    </source>
</evidence>
<gene>
    <name evidence="1" type="ORF">GCM10023093_07360</name>
</gene>
<name>A0ABP8NA69_9BACT</name>
<proteinExistence type="predicted"/>
<dbReference type="Proteomes" id="UP001500067">
    <property type="component" value="Unassembled WGS sequence"/>
</dbReference>
<sequence length="65" mass="7921">MVIRSLDDLDYERRTAKRKSLTKEVARKYPEMYEEYRREQANRTEYYTRMFEAVAIADYGDDEPS</sequence>
<comment type="caution">
    <text evidence="1">The sequence shown here is derived from an EMBL/GenBank/DDBJ whole genome shotgun (WGS) entry which is preliminary data.</text>
</comment>
<keyword evidence="2" id="KW-1185">Reference proteome</keyword>
<dbReference type="EMBL" id="BAABFA010000005">
    <property type="protein sequence ID" value="GAA4461860.1"/>
    <property type="molecule type" value="Genomic_DNA"/>
</dbReference>
<reference evidence="2" key="1">
    <citation type="journal article" date="2019" name="Int. J. Syst. Evol. Microbiol.">
        <title>The Global Catalogue of Microorganisms (GCM) 10K type strain sequencing project: providing services to taxonomists for standard genome sequencing and annotation.</title>
        <authorList>
            <consortium name="The Broad Institute Genomics Platform"/>
            <consortium name="The Broad Institute Genome Sequencing Center for Infectious Disease"/>
            <person name="Wu L."/>
            <person name="Ma J."/>
        </authorList>
    </citation>
    <scope>NUCLEOTIDE SEQUENCE [LARGE SCALE GENOMIC DNA]</scope>
    <source>
        <strain evidence="2">JCM 32105</strain>
    </source>
</reference>
<accession>A0ABP8NA69</accession>
<evidence type="ECO:0000313" key="1">
    <source>
        <dbReference type="EMBL" id="GAA4461860.1"/>
    </source>
</evidence>
<organism evidence="1 2">
    <name type="scientific">Nemorincola caseinilytica</name>
    <dbReference type="NCBI Taxonomy" id="2054315"/>
    <lineage>
        <taxon>Bacteria</taxon>
        <taxon>Pseudomonadati</taxon>
        <taxon>Bacteroidota</taxon>
        <taxon>Chitinophagia</taxon>
        <taxon>Chitinophagales</taxon>
        <taxon>Chitinophagaceae</taxon>
        <taxon>Nemorincola</taxon>
    </lineage>
</organism>
<protein>
    <submittedName>
        <fullName evidence="1">Uncharacterized protein</fullName>
    </submittedName>
</protein>